<feature type="domain" description="CHK kinase-like" evidence="1">
    <location>
        <begin position="394"/>
        <end position="575"/>
    </location>
</feature>
<dbReference type="SMART" id="SM00587">
    <property type="entry name" value="CHK"/>
    <property type="match status" value="1"/>
</dbReference>
<dbReference type="Pfam" id="PF02958">
    <property type="entry name" value="EcKL"/>
    <property type="match status" value="1"/>
</dbReference>
<accession>A0A814KX98</accession>
<protein>
    <recommendedName>
        <fullName evidence="1">CHK kinase-like domain-containing protein</fullName>
    </recommendedName>
</protein>
<dbReference type="GO" id="GO:0000309">
    <property type="term" value="F:nicotinamide-nucleotide adenylyltransferase activity"/>
    <property type="evidence" value="ECO:0007669"/>
    <property type="project" value="TreeGrafter"/>
</dbReference>
<dbReference type="InterPro" id="IPR014729">
    <property type="entry name" value="Rossmann-like_a/b/a_fold"/>
</dbReference>
<name>A0A814KX98_ADIRI</name>
<dbReference type="Pfam" id="PF01467">
    <property type="entry name" value="CTP_transf_like"/>
    <property type="match status" value="1"/>
</dbReference>
<dbReference type="InterPro" id="IPR011009">
    <property type="entry name" value="Kinase-like_dom_sf"/>
</dbReference>
<sequence length="633" mass="72607">MSTNDCILSLPIKTYLEPSEISILPQHRLKARRTNLIPAICFYNGSFAPIHAGHVNVLQSAKQYIDSLGTHELLAAYMSPSHSEYLAAKLKSTEFLSIAHRLAMIHLAVENLDWVMVDLYETFQPRTTRLGIIMDAFMKRVRSQLPDGNEIDVFWLQGEDALRFPPFEIAIRLGFQPLYVLNRNSNENTAGSNQDKRENQWQKKRACSLFPERSHLVKATDLNLSSTAIRRCASEASVTHEQLQLCTHLDNITSYILRNHLWCSRKDAMSLDVSSAPVFSYKIEDLTPESLSEMVSKSSNVPIKIVSYESERIGEGKGWGGPIYRLFNIQYSSVLDNSLPSSMILKLSTGIWNGHVASLEPEFYLNLAPRISHIQIPRFYYAARSADNPNATLLLLEDLSMTHKAIGERLQFDDRTLCVLVATIATVHAEFFEHPLLLTDAFAWLPPLNTLVSYYQPKYTQRINSEPYQRLLERNLSSKAVAYANGLSTYIPHLFQALSSERFSLAHGDFWKNNILVQDDHPHRLVLLDWQTCCRANGLLDVAYFLRLLGSERARSLERQLLEIYHQTLIKYGISRYSLSDIRKDYYSLALPFMFVFFVCWDANRRDKMSQTTFILEDIINYNKKPQTHDTYL</sequence>
<dbReference type="SUPFAM" id="SSF56112">
    <property type="entry name" value="Protein kinase-like (PK-like)"/>
    <property type="match status" value="1"/>
</dbReference>
<dbReference type="Gene3D" id="3.90.1200.10">
    <property type="match status" value="1"/>
</dbReference>
<dbReference type="PANTHER" id="PTHR12039">
    <property type="entry name" value="NICOTINAMIDE MONONUCLEOTIDE ADENYLYLTRANSFERASE"/>
    <property type="match status" value="1"/>
</dbReference>
<comment type="caution">
    <text evidence="2">The sequence shown here is derived from an EMBL/GenBank/DDBJ whole genome shotgun (WGS) entry which is preliminary data.</text>
</comment>
<dbReference type="EMBL" id="CAJNOR010001014">
    <property type="protein sequence ID" value="CAF1056921.1"/>
    <property type="molecule type" value="Genomic_DNA"/>
</dbReference>
<dbReference type="Gene3D" id="3.40.50.620">
    <property type="entry name" value="HUPs"/>
    <property type="match status" value="1"/>
</dbReference>
<dbReference type="AlphaFoldDB" id="A0A814KX98"/>
<dbReference type="GO" id="GO:0009435">
    <property type="term" value="P:NAD+ biosynthetic process"/>
    <property type="evidence" value="ECO:0007669"/>
    <property type="project" value="TreeGrafter"/>
</dbReference>
<evidence type="ECO:0000259" key="1">
    <source>
        <dbReference type="SMART" id="SM00587"/>
    </source>
</evidence>
<dbReference type="SUPFAM" id="SSF52374">
    <property type="entry name" value="Nucleotidylyl transferase"/>
    <property type="match status" value="1"/>
</dbReference>
<proteinExistence type="predicted"/>
<dbReference type="Proteomes" id="UP000663828">
    <property type="component" value="Unassembled WGS sequence"/>
</dbReference>
<dbReference type="GO" id="GO:0004515">
    <property type="term" value="F:nicotinate-nucleotide adenylyltransferase activity"/>
    <property type="evidence" value="ECO:0007669"/>
    <property type="project" value="TreeGrafter"/>
</dbReference>
<evidence type="ECO:0000313" key="3">
    <source>
        <dbReference type="Proteomes" id="UP000663828"/>
    </source>
</evidence>
<reference evidence="2" key="1">
    <citation type="submission" date="2021-02" db="EMBL/GenBank/DDBJ databases">
        <authorList>
            <person name="Nowell W R."/>
        </authorList>
    </citation>
    <scope>NUCLEOTIDE SEQUENCE</scope>
</reference>
<evidence type="ECO:0000313" key="2">
    <source>
        <dbReference type="EMBL" id="CAF1056921.1"/>
    </source>
</evidence>
<dbReference type="InterPro" id="IPR051182">
    <property type="entry name" value="Euk_NMN_adenylyltrnsfrase"/>
</dbReference>
<dbReference type="InterPro" id="IPR004119">
    <property type="entry name" value="EcKL"/>
</dbReference>
<organism evidence="2 3">
    <name type="scientific">Adineta ricciae</name>
    <name type="common">Rotifer</name>
    <dbReference type="NCBI Taxonomy" id="249248"/>
    <lineage>
        <taxon>Eukaryota</taxon>
        <taxon>Metazoa</taxon>
        <taxon>Spiralia</taxon>
        <taxon>Gnathifera</taxon>
        <taxon>Rotifera</taxon>
        <taxon>Eurotatoria</taxon>
        <taxon>Bdelloidea</taxon>
        <taxon>Adinetida</taxon>
        <taxon>Adinetidae</taxon>
        <taxon>Adineta</taxon>
    </lineage>
</organism>
<gene>
    <name evidence="2" type="ORF">XAT740_LOCUS16073</name>
</gene>
<dbReference type="PANTHER" id="PTHR12039:SF0">
    <property type="entry name" value="NICOTINAMIDE-NUCLEOTIDE ADENYLYLTRANSFERASE"/>
    <property type="match status" value="1"/>
</dbReference>
<dbReference type="InterPro" id="IPR004821">
    <property type="entry name" value="Cyt_trans-like"/>
</dbReference>
<dbReference type="InterPro" id="IPR015897">
    <property type="entry name" value="CHK_kinase-like"/>
</dbReference>
<keyword evidence="3" id="KW-1185">Reference proteome</keyword>